<protein>
    <submittedName>
        <fullName evidence="1">Uncharacterized protein</fullName>
    </submittedName>
</protein>
<evidence type="ECO:0000313" key="1">
    <source>
        <dbReference type="EMBL" id="KKB35540.1"/>
    </source>
</evidence>
<proteinExistence type="predicted"/>
<keyword evidence="2" id="KW-1185">Reference proteome</keyword>
<name>A0A0F5HRB0_BACTR</name>
<accession>A0A0F5HRT5</accession>
<dbReference type="Proteomes" id="UP000031563">
    <property type="component" value="Unassembled WGS sequence"/>
</dbReference>
<comment type="caution">
    <text evidence="1">The sequence shown here is derived from an EMBL/GenBank/DDBJ whole genome shotgun (WGS) entry which is preliminary data.</text>
</comment>
<evidence type="ECO:0000313" key="2">
    <source>
        <dbReference type="Proteomes" id="UP000031563"/>
    </source>
</evidence>
<accession>A0A0F5HRB0</accession>
<organism evidence="1 2">
    <name type="scientific">Bacillus thermotolerans</name>
    <name type="common">Quasibacillus thermotolerans</name>
    <dbReference type="NCBI Taxonomy" id="1221996"/>
    <lineage>
        <taxon>Bacteria</taxon>
        <taxon>Bacillati</taxon>
        <taxon>Bacillota</taxon>
        <taxon>Bacilli</taxon>
        <taxon>Bacillales</taxon>
        <taxon>Bacillaceae</taxon>
        <taxon>Bacillus</taxon>
    </lineage>
</organism>
<gene>
    <name evidence="1" type="ORF">QY95_03393</name>
</gene>
<dbReference type="EMBL" id="JWIR02000071">
    <property type="protein sequence ID" value="KKB35540.1"/>
    <property type="molecule type" value="Genomic_DNA"/>
</dbReference>
<sequence length="45" mass="5220">MKGESQLTLSSFVTKDQFDLHSYLDHLFHKVYSHASEHLESKAVK</sequence>
<dbReference type="RefSeq" id="WP_166701687.1">
    <property type="nucleotide sequence ID" value="NZ_JWIR02000071.1"/>
</dbReference>
<reference evidence="1" key="1">
    <citation type="submission" date="2015-02" db="EMBL/GenBank/DDBJ databases">
        <title>Genome Assembly of Bacillaceae bacterium MTCC 8252.</title>
        <authorList>
            <person name="Verma A."/>
            <person name="Khatri I."/>
            <person name="Mual P."/>
            <person name="Subramanian S."/>
            <person name="Krishnamurthi S."/>
        </authorList>
    </citation>
    <scope>NUCLEOTIDE SEQUENCE [LARGE SCALE GENOMIC DNA]</scope>
    <source>
        <strain evidence="1">MTCC 8252</strain>
    </source>
</reference>
<dbReference type="AlphaFoldDB" id="A0A0F5HRB0"/>